<accession>A0AAV1D6K4</accession>
<name>A0AAV1D6K4_OLDCO</name>
<dbReference type="SUPFAM" id="SSF57756">
    <property type="entry name" value="Retrovirus zinc finger-like domains"/>
    <property type="match status" value="1"/>
</dbReference>
<organism evidence="2 3">
    <name type="scientific">Oldenlandia corymbosa var. corymbosa</name>
    <dbReference type="NCBI Taxonomy" id="529605"/>
    <lineage>
        <taxon>Eukaryota</taxon>
        <taxon>Viridiplantae</taxon>
        <taxon>Streptophyta</taxon>
        <taxon>Embryophyta</taxon>
        <taxon>Tracheophyta</taxon>
        <taxon>Spermatophyta</taxon>
        <taxon>Magnoliopsida</taxon>
        <taxon>eudicotyledons</taxon>
        <taxon>Gunneridae</taxon>
        <taxon>Pentapetalae</taxon>
        <taxon>asterids</taxon>
        <taxon>lamiids</taxon>
        <taxon>Gentianales</taxon>
        <taxon>Rubiaceae</taxon>
        <taxon>Rubioideae</taxon>
        <taxon>Spermacoceae</taxon>
        <taxon>Hedyotis-Oldenlandia complex</taxon>
        <taxon>Oldenlandia</taxon>
    </lineage>
</organism>
<feature type="region of interest" description="Disordered" evidence="1">
    <location>
        <begin position="621"/>
        <end position="642"/>
    </location>
</feature>
<evidence type="ECO:0000313" key="2">
    <source>
        <dbReference type="EMBL" id="CAI9103081.1"/>
    </source>
</evidence>
<sequence length="845" mass="96041">MLVDRTRYCRPHKLYFKDPNVERHGGYRVIGGDKDVYDLIALNNESGIVEMFRLGANEFDPFMKKGQQDNLIWDSEDEEANDSDYIAESDYEMSDKDDEDFRKYVDDRVDSTPWCSFRQQPDTKHAEDVKGSNGSEANDSDEDYGSCDDLLSENEYEEQESERPVKKDKVFNPAIDMKNPKFELYQKFGTKWILLDALKRHGIVDRRIIDFKKNDKLFVHGKCRHCNWEVYGVKMEGENENTFQIRTVNTKHSCGRVWSTRNVNSNIISDWYVPDFADDPNITVSTLKFRVKNEHQLTISRTQAWNAKRKALEKVRGKITEQYAELESYMAEVKRSNPGTSIQVICEDDELDRLETYKEQAATYSCDYAGDGEYEGIPPKPKKMGRPPKPKKNSTFEGTSNLPKRRGRKPTAKSVCKNYNQTRHFQSICPLLERQREMVKEIEERQALNEASLNLSRTNGIEQPQLVVSECAACDSTTQTVETCPILKEITQMEEEYLRSSQNGDNGQMEEEISTPNAPLESQAGDDVDYDNTPYLIKCDYCPQFGHTKEDCPEYEGKKKAEESAEVITAALDEIINTPNAPQQSKKRPASSEPDIVILNDQSGHQVQTLRGRTVFVPAHDQATKKKKKGKQSANSGSKAEARKIQKLFCHVVPKPVNVESNMAKQLEKLKEPDGQIHCGSKKACDYIAEQTAKAVARENELYAKYGFKLPSSSSDSMFNIGSNQVKIDANLTSNLVALTNDLHAIYKDLGSTFRGERFAAKSLVKRLLSGGGVNNSFCFPPASASVKIFVRRRCRRFLLLSTYVGVGEGGRDGGLRLEEMVDFDWKRWIEIRVSGMVLDLGIRI</sequence>
<proteinExistence type="predicted"/>
<dbReference type="GO" id="GO:0008270">
    <property type="term" value="F:zinc ion binding"/>
    <property type="evidence" value="ECO:0007669"/>
    <property type="project" value="InterPro"/>
</dbReference>
<dbReference type="InterPro" id="IPR036875">
    <property type="entry name" value="Znf_CCHC_sf"/>
</dbReference>
<dbReference type="GO" id="GO:0003676">
    <property type="term" value="F:nucleic acid binding"/>
    <property type="evidence" value="ECO:0007669"/>
    <property type="project" value="InterPro"/>
</dbReference>
<feature type="compositionally biased region" description="Basic and acidic residues" evidence="1">
    <location>
        <begin position="121"/>
        <end position="130"/>
    </location>
</feature>
<feature type="region of interest" description="Disordered" evidence="1">
    <location>
        <begin position="501"/>
        <end position="524"/>
    </location>
</feature>
<reference evidence="2" key="1">
    <citation type="submission" date="2023-03" db="EMBL/GenBank/DDBJ databases">
        <authorList>
            <person name="Julca I."/>
        </authorList>
    </citation>
    <scope>NUCLEOTIDE SEQUENCE</scope>
</reference>
<dbReference type="Proteomes" id="UP001161247">
    <property type="component" value="Chromosome 4"/>
</dbReference>
<feature type="compositionally biased region" description="Acidic residues" evidence="1">
    <location>
        <begin position="138"/>
        <end position="148"/>
    </location>
</feature>
<feature type="region of interest" description="Disordered" evidence="1">
    <location>
        <begin position="377"/>
        <end position="413"/>
    </location>
</feature>
<protein>
    <submittedName>
        <fullName evidence="2">OLC1v1001513C1</fullName>
    </submittedName>
</protein>
<dbReference type="AlphaFoldDB" id="A0AAV1D6K4"/>
<feature type="compositionally biased region" description="Basic residues" evidence="1">
    <location>
        <begin position="380"/>
        <end position="392"/>
    </location>
</feature>
<dbReference type="PANTHER" id="PTHR31973:SF187">
    <property type="entry name" value="MUTATOR TRANSPOSASE MUDRA PROTEIN"/>
    <property type="match status" value="1"/>
</dbReference>
<gene>
    <name evidence="2" type="ORF">OLC1_LOCUS12310</name>
</gene>
<evidence type="ECO:0000313" key="3">
    <source>
        <dbReference type="Proteomes" id="UP001161247"/>
    </source>
</evidence>
<feature type="region of interest" description="Disordered" evidence="1">
    <location>
        <begin position="115"/>
        <end position="148"/>
    </location>
</feature>
<feature type="compositionally biased region" description="Polar residues" evidence="1">
    <location>
        <begin position="393"/>
        <end position="402"/>
    </location>
</feature>
<dbReference type="PANTHER" id="PTHR31973">
    <property type="entry name" value="POLYPROTEIN, PUTATIVE-RELATED"/>
    <property type="match status" value="1"/>
</dbReference>
<keyword evidence="3" id="KW-1185">Reference proteome</keyword>
<dbReference type="EMBL" id="OX459121">
    <property type="protein sequence ID" value="CAI9103081.1"/>
    <property type="molecule type" value="Genomic_DNA"/>
</dbReference>
<evidence type="ECO:0000256" key="1">
    <source>
        <dbReference type="SAM" id="MobiDB-lite"/>
    </source>
</evidence>